<proteinExistence type="predicted"/>
<gene>
    <name evidence="2" type="ORF">PPNO1_LOCUS8144</name>
</gene>
<feature type="region of interest" description="Disordered" evidence="1">
    <location>
        <begin position="23"/>
        <end position="44"/>
    </location>
</feature>
<dbReference type="Proteomes" id="UP000838763">
    <property type="component" value="Unassembled WGS sequence"/>
</dbReference>
<dbReference type="OrthoDB" id="5244444at2759"/>
<sequence length="69" mass="7121">MPIPVRNGPSASQFRQLLHDRIDQASDNGSIDDIPRGAGSPMGSVLSVPDDVSVQGSILSSPGSSVLPH</sequence>
<dbReference type="AlphaFoldDB" id="A0A9P1HBC9"/>
<comment type="caution">
    <text evidence="2">The sequence shown here is derived from an EMBL/GenBank/DDBJ whole genome shotgun (WGS) entry which is preliminary data.</text>
</comment>
<reference evidence="2" key="1">
    <citation type="submission" date="2022-11" db="EMBL/GenBank/DDBJ databases">
        <authorList>
            <person name="Scott C."/>
            <person name="Bruce N."/>
        </authorList>
    </citation>
    <scope>NUCLEOTIDE SEQUENCE</scope>
</reference>
<evidence type="ECO:0000256" key="1">
    <source>
        <dbReference type="SAM" id="MobiDB-lite"/>
    </source>
</evidence>
<keyword evidence="3" id="KW-1185">Reference proteome</keyword>
<organism evidence="2 3">
    <name type="scientific">Parascedosporium putredinis</name>
    <dbReference type="NCBI Taxonomy" id="1442378"/>
    <lineage>
        <taxon>Eukaryota</taxon>
        <taxon>Fungi</taxon>
        <taxon>Dikarya</taxon>
        <taxon>Ascomycota</taxon>
        <taxon>Pezizomycotina</taxon>
        <taxon>Sordariomycetes</taxon>
        <taxon>Hypocreomycetidae</taxon>
        <taxon>Microascales</taxon>
        <taxon>Microascaceae</taxon>
        <taxon>Parascedosporium</taxon>
    </lineage>
</organism>
<dbReference type="EMBL" id="CALLCH030000018">
    <property type="protein sequence ID" value="CAI4218564.1"/>
    <property type="molecule type" value="Genomic_DNA"/>
</dbReference>
<accession>A0A9P1HBC9</accession>
<protein>
    <submittedName>
        <fullName evidence="2">Uncharacterized protein</fullName>
    </submittedName>
</protein>
<name>A0A9P1HBC9_9PEZI</name>
<evidence type="ECO:0000313" key="3">
    <source>
        <dbReference type="Proteomes" id="UP000838763"/>
    </source>
</evidence>
<evidence type="ECO:0000313" key="2">
    <source>
        <dbReference type="EMBL" id="CAI4218564.1"/>
    </source>
</evidence>